<dbReference type="GO" id="GO:0006396">
    <property type="term" value="P:RNA processing"/>
    <property type="evidence" value="ECO:0007669"/>
    <property type="project" value="InterPro"/>
</dbReference>
<evidence type="ECO:0000256" key="1">
    <source>
        <dbReference type="ARBA" id="ARBA00004123"/>
    </source>
</evidence>
<dbReference type="AlphaFoldDB" id="A0A059EW49"/>
<dbReference type="EMBL" id="KK365357">
    <property type="protein sequence ID" value="KCZ79125.1"/>
    <property type="molecule type" value="Genomic_DNA"/>
</dbReference>
<gene>
    <name evidence="4" type="ORF">H312_03487</name>
</gene>
<accession>A0A059EW49</accession>
<keyword evidence="2" id="KW-0539">Nucleus</keyword>
<reference evidence="4 5" key="2">
    <citation type="submission" date="2014-03" db="EMBL/GenBank/DDBJ databases">
        <title>The Genome Sequence of Anncaliia algerae insect isolate PRA339.</title>
        <authorList>
            <consortium name="The Broad Institute Genome Sequencing Platform"/>
            <consortium name="The Broad Institute Genome Sequencing Center for Infectious Disease"/>
            <person name="Cuomo C."/>
            <person name="Becnel J."/>
            <person name="Sanscrainte N."/>
            <person name="Walker B."/>
            <person name="Young S.K."/>
            <person name="Zeng Q."/>
            <person name="Gargeya S."/>
            <person name="Fitzgerald M."/>
            <person name="Haas B."/>
            <person name="Abouelleil A."/>
            <person name="Alvarado L."/>
            <person name="Arachchi H.M."/>
            <person name="Berlin A.M."/>
            <person name="Chapman S.B."/>
            <person name="Dewar J."/>
            <person name="Goldberg J."/>
            <person name="Griggs A."/>
            <person name="Gujja S."/>
            <person name="Hansen M."/>
            <person name="Howarth C."/>
            <person name="Imamovic A."/>
            <person name="Larimer J."/>
            <person name="McCowan C."/>
            <person name="Murphy C."/>
            <person name="Neiman D."/>
            <person name="Pearson M."/>
            <person name="Priest M."/>
            <person name="Roberts A."/>
            <person name="Saif S."/>
            <person name="Shea T."/>
            <person name="Sisk P."/>
            <person name="Sykes S."/>
            <person name="Wortman J."/>
            <person name="Nusbaum C."/>
            <person name="Birren B."/>
        </authorList>
    </citation>
    <scope>NUCLEOTIDE SEQUENCE [LARGE SCALE GENOMIC DNA]</scope>
    <source>
        <strain evidence="4 5">PRA339</strain>
    </source>
</reference>
<keyword evidence="5" id="KW-1185">Reference proteome</keyword>
<comment type="subcellular location">
    <subcellularLocation>
        <location evidence="1">Nucleus</location>
    </subcellularLocation>
</comment>
<dbReference type="InterPro" id="IPR010920">
    <property type="entry name" value="LSM_dom_sf"/>
</dbReference>
<sequence>MYPLTLIRIAKGKRLKFELKNGDLYEGNCIKCDLYMNLHLSKVSVKTSTESYKYLECYVKGAHIKHFDVPKFLMDVQEKNSKKKMES</sequence>
<dbReference type="Proteomes" id="UP000030655">
    <property type="component" value="Unassembled WGS sequence"/>
</dbReference>
<proteinExistence type="predicted"/>
<dbReference type="STRING" id="1288291.A0A059EW49"/>
<dbReference type="Gene3D" id="2.30.30.100">
    <property type="match status" value="1"/>
</dbReference>
<organism evidence="4 5">
    <name type="scientific">Anncaliia algerae PRA339</name>
    <dbReference type="NCBI Taxonomy" id="1288291"/>
    <lineage>
        <taxon>Eukaryota</taxon>
        <taxon>Fungi</taxon>
        <taxon>Fungi incertae sedis</taxon>
        <taxon>Microsporidia</taxon>
        <taxon>Tubulinosematoidea</taxon>
        <taxon>Tubulinosematidae</taxon>
        <taxon>Anncaliia</taxon>
    </lineage>
</organism>
<dbReference type="InterPro" id="IPR027141">
    <property type="entry name" value="LSm4/Sm_D1/D3"/>
</dbReference>
<evidence type="ECO:0000259" key="3">
    <source>
        <dbReference type="Pfam" id="PF01423"/>
    </source>
</evidence>
<name>A0A059EW49_9MICR</name>
<dbReference type="GO" id="GO:0097525">
    <property type="term" value="C:spliceosomal snRNP complex"/>
    <property type="evidence" value="ECO:0007669"/>
    <property type="project" value="UniProtKB-ARBA"/>
</dbReference>
<dbReference type="OrthoDB" id="747253at2759"/>
<dbReference type="SUPFAM" id="SSF50182">
    <property type="entry name" value="Sm-like ribonucleoproteins"/>
    <property type="match status" value="1"/>
</dbReference>
<dbReference type="InterPro" id="IPR001163">
    <property type="entry name" value="Sm_dom_euk/arc"/>
</dbReference>
<protein>
    <recommendedName>
        <fullName evidence="3">Sm domain-containing protein</fullName>
    </recommendedName>
</protein>
<dbReference type="HOGENOM" id="CLU_099537_3_3_1"/>
<evidence type="ECO:0000313" key="4">
    <source>
        <dbReference type="EMBL" id="KCZ79125.1"/>
    </source>
</evidence>
<reference evidence="5" key="1">
    <citation type="submission" date="2013-02" db="EMBL/GenBank/DDBJ databases">
        <authorList>
            <consortium name="The Broad Institute Genome Sequencing Platform"/>
            <person name="Cuomo C."/>
            <person name="Becnel J."/>
            <person name="Sanscrainte N."/>
            <person name="Walker B."/>
            <person name="Young S.K."/>
            <person name="Zeng Q."/>
            <person name="Gargeya S."/>
            <person name="Fitzgerald M."/>
            <person name="Haas B."/>
            <person name="Abouelleil A."/>
            <person name="Alvarado L."/>
            <person name="Arachchi H.M."/>
            <person name="Berlin A.M."/>
            <person name="Chapman S.B."/>
            <person name="Dewar J."/>
            <person name="Goldberg J."/>
            <person name="Griggs A."/>
            <person name="Gujja S."/>
            <person name="Hansen M."/>
            <person name="Howarth C."/>
            <person name="Imamovic A."/>
            <person name="Larimer J."/>
            <person name="McCowan C."/>
            <person name="Murphy C."/>
            <person name="Neiman D."/>
            <person name="Pearson M."/>
            <person name="Priest M."/>
            <person name="Roberts A."/>
            <person name="Saif S."/>
            <person name="Shea T."/>
            <person name="Sisk P."/>
            <person name="Sykes S."/>
            <person name="Wortman J."/>
            <person name="Nusbaum C."/>
            <person name="Birren B."/>
        </authorList>
    </citation>
    <scope>NUCLEOTIDE SEQUENCE [LARGE SCALE GENOMIC DNA]</scope>
    <source>
        <strain evidence="5">PRA339</strain>
    </source>
</reference>
<feature type="domain" description="Sm" evidence="3">
    <location>
        <begin position="9"/>
        <end position="65"/>
    </location>
</feature>
<evidence type="ECO:0000313" key="5">
    <source>
        <dbReference type="Proteomes" id="UP000030655"/>
    </source>
</evidence>
<dbReference type="VEuPathDB" id="MicrosporidiaDB:H312_03487"/>
<dbReference type="Pfam" id="PF01423">
    <property type="entry name" value="LSM"/>
    <property type="match status" value="1"/>
</dbReference>
<evidence type="ECO:0000256" key="2">
    <source>
        <dbReference type="ARBA" id="ARBA00023242"/>
    </source>
</evidence>
<dbReference type="PANTHER" id="PTHR23338">
    <property type="entry name" value="SMALL NUCLEAR RIBONUCLEOPROTEIN SM"/>
    <property type="match status" value="1"/>
</dbReference>